<gene>
    <name evidence="2" type="ORF">A5892_19280</name>
</gene>
<feature type="domain" description="PLD phosphodiesterase" evidence="1">
    <location>
        <begin position="386"/>
        <end position="413"/>
    </location>
</feature>
<dbReference type="InterPro" id="IPR025202">
    <property type="entry name" value="PLD-like_dom"/>
</dbReference>
<evidence type="ECO:0000259" key="1">
    <source>
        <dbReference type="PROSITE" id="PS50035"/>
    </source>
</evidence>
<dbReference type="Gene3D" id="3.30.870.10">
    <property type="entry name" value="Endonuclease Chain A"/>
    <property type="match status" value="2"/>
</dbReference>
<reference evidence="2 3" key="1">
    <citation type="submission" date="2016-04" db="EMBL/GenBank/DDBJ databases">
        <title>Complete Genome Sequence of Halotalea alkalilenta IHB B 13600.</title>
        <authorList>
            <person name="Swarnkar M.K."/>
            <person name="Sharma A."/>
            <person name="Kaushal K."/>
            <person name="Soni R."/>
            <person name="Rana S."/>
            <person name="Singh A.K."/>
            <person name="Gulati A."/>
        </authorList>
    </citation>
    <scope>NUCLEOTIDE SEQUENCE [LARGE SCALE GENOMIC DNA]</scope>
    <source>
        <strain evidence="2 3">IHB B 13600</strain>
    </source>
</reference>
<name>A0A172YK21_9GAMM</name>
<dbReference type="PANTHER" id="PTHR21248:SF12">
    <property type="entry name" value="CARDIOLIPIN SYNTHASE C"/>
    <property type="match status" value="1"/>
</dbReference>
<evidence type="ECO:0000313" key="3">
    <source>
        <dbReference type="Proteomes" id="UP000077875"/>
    </source>
</evidence>
<dbReference type="PROSITE" id="PS50035">
    <property type="entry name" value="PLD"/>
    <property type="match status" value="2"/>
</dbReference>
<dbReference type="GO" id="GO:0032049">
    <property type="term" value="P:cardiolipin biosynthetic process"/>
    <property type="evidence" value="ECO:0007669"/>
    <property type="project" value="UniProtKB-ARBA"/>
</dbReference>
<dbReference type="GO" id="GO:0030572">
    <property type="term" value="F:phosphatidyltransferase activity"/>
    <property type="evidence" value="ECO:0007669"/>
    <property type="project" value="UniProtKB-ARBA"/>
</dbReference>
<dbReference type="CDD" id="cd09111">
    <property type="entry name" value="PLDc_ymdC_like_1"/>
    <property type="match status" value="1"/>
</dbReference>
<dbReference type="Pfam" id="PF13091">
    <property type="entry name" value="PLDc_2"/>
    <property type="match status" value="2"/>
</dbReference>
<dbReference type="PANTHER" id="PTHR21248">
    <property type="entry name" value="CARDIOLIPIN SYNTHASE"/>
    <property type="match status" value="1"/>
</dbReference>
<dbReference type="InterPro" id="IPR001736">
    <property type="entry name" value="PLipase_D/transphosphatidylase"/>
</dbReference>
<keyword evidence="3" id="KW-1185">Reference proteome</keyword>
<feature type="domain" description="PLD phosphodiesterase" evidence="1">
    <location>
        <begin position="135"/>
        <end position="162"/>
    </location>
</feature>
<protein>
    <recommendedName>
        <fullName evidence="1">PLD phosphodiesterase domain-containing protein</fullName>
    </recommendedName>
</protein>
<dbReference type="STRING" id="376489.A5892_19280"/>
<dbReference type="RefSeq" id="WP_064124165.1">
    <property type="nucleotide sequence ID" value="NZ_CP015243.1"/>
</dbReference>
<dbReference type="SUPFAM" id="SSF56024">
    <property type="entry name" value="Phospholipase D/nuclease"/>
    <property type="match status" value="2"/>
</dbReference>
<dbReference type="KEGG" id="haa:A5892_19280"/>
<dbReference type="EMBL" id="CP015243">
    <property type="protein sequence ID" value="ANF59335.1"/>
    <property type="molecule type" value="Genomic_DNA"/>
</dbReference>
<dbReference type="Proteomes" id="UP000077875">
    <property type="component" value="Chromosome"/>
</dbReference>
<accession>A0A172YK21</accession>
<dbReference type="SMART" id="SM00155">
    <property type="entry name" value="PLDc"/>
    <property type="match status" value="2"/>
</dbReference>
<proteinExistence type="predicted"/>
<dbReference type="CDD" id="cd09113">
    <property type="entry name" value="PLDc_ymdC_like_2"/>
    <property type="match status" value="1"/>
</dbReference>
<dbReference type="AlphaFoldDB" id="A0A172YK21"/>
<evidence type="ECO:0000313" key="2">
    <source>
        <dbReference type="EMBL" id="ANF59335.1"/>
    </source>
</evidence>
<organism evidence="2 3">
    <name type="scientific">Halotalea alkalilenta</name>
    <dbReference type="NCBI Taxonomy" id="376489"/>
    <lineage>
        <taxon>Bacteria</taxon>
        <taxon>Pseudomonadati</taxon>
        <taxon>Pseudomonadota</taxon>
        <taxon>Gammaproteobacteria</taxon>
        <taxon>Oceanospirillales</taxon>
        <taxon>Halomonadaceae</taxon>
        <taxon>Halotalea</taxon>
    </lineage>
</organism>
<sequence>MGSIDQRESEAEWARSLADGRGGHSGFQLLIHGIEAHARRALLAERACHSLDVQTYIFEDGHSTRRLLRQLIQAAQRGVKVRLLLDDLSVGHQQYRLAKLDSHPNIEVRLFNPIPSGRRFTLTRLASLVLNVRRLHRRMHNKLWLADRSLAIFGGRNLGDDYFSSDSRHLFIDIDALAVGGETPERLGQSFDAYWSHSLAVPLRKFARARDGQAWRALDDELERICAEPSRTGKEYDEALDELRRDDRDELAGRLEWAAARVLWDDPEVAAMRGLPPRELRMSGKVVEELDRVEHSLEVVSGYLIPHDLDGIDLFALLARGVKVVAITNALEATDVPLVHGGYAPWRKPLLAAGAKLYEIRYQPLTRSRMRARLRARTRLKLSRPRSNSLHAKTFAFDHDRLMIASFNLDPRSVWWNCELGVVIESVELNRELRGINAFGALPEHSYAVHIDQGRLTWISDDGSGRLRRYHSERGNPWRRFQAWVARVLRLERLL</sequence>